<evidence type="ECO:0000256" key="1">
    <source>
        <dbReference type="SAM" id="MobiDB-lite"/>
    </source>
</evidence>
<gene>
    <name evidence="3" type="ORF">AWC38_SpisGene20178</name>
    <name evidence="2" type="ORF">AWC38_SpisGene24565</name>
</gene>
<dbReference type="AlphaFoldDB" id="A0A2B4R5R8"/>
<sequence length="278" mass="29724">KFYSLLQVTLATNSRHSSLSRYSQRNVATLPIAELGYGHHNWAEVVFQGTIPQSLQPIQGHFLQNPDLQFFAPFKLPNYAELYPEGIVNPGSISASEDRRRQNVPDEPPPAYTPAENPELCQLPGASWSASLNSHPALPTEERVSGQGSTTSISARTLTELGNEPQSRGSEHSQFPETPSASLVSCTPIVTLQVEDSTFSSLPGTSSVADSSEVMARSSSAVAVSPGVSLTSLPNSVQLTLDMDHIGSSESQNNTTHGETTTTPAETNGSKFTVITTL</sequence>
<accession>A0A2B4R5R8</accession>
<reference evidence="2" key="2">
    <citation type="journal article" date="2017" name="J. ISSAAS">
        <title>Comparative analysis of the genomes of Stylophora pistillata and Acropora digitifera provides evidence for extensive differences between species of corals.</title>
        <authorList>
            <person name="Voolstra C.R."/>
            <person name="Li Y."/>
            <person name="Liew Y.J."/>
            <person name="Baumgarten S."/>
            <person name="Zoccola D."/>
            <person name="Flot J.-F."/>
            <person name="Tambutte S."/>
            <person name="Allemand D."/>
            <person name="Aranda M."/>
        </authorList>
    </citation>
    <scope>NUCLEOTIDE SEQUENCE</scope>
    <source>
        <strain evidence="2">CSM Monaco</strain>
        <tissue evidence="2">Whole animal</tissue>
    </source>
</reference>
<proteinExistence type="predicted"/>
<dbReference type="OrthoDB" id="5970938at2759"/>
<organism evidence="2 4">
    <name type="scientific">Stylophora pistillata</name>
    <name type="common">Smooth cauliflower coral</name>
    <dbReference type="NCBI Taxonomy" id="50429"/>
    <lineage>
        <taxon>Eukaryota</taxon>
        <taxon>Metazoa</taxon>
        <taxon>Cnidaria</taxon>
        <taxon>Anthozoa</taxon>
        <taxon>Hexacorallia</taxon>
        <taxon>Scleractinia</taxon>
        <taxon>Astrocoeniina</taxon>
        <taxon>Pocilloporidae</taxon>
        <taxon>Stylophora</taxon>
    </lineage>
</organism>
<evidence type="ECO:0000313" key="4">
    <source>
        <dbReference type="Proteomes" id="UP000225706"/>
    </source>
</evidence>
<feature type="compositionally biased region" description="Polar residues" evidence="1">
    <location>
        <begin position="164"/>
        <end position="181"/>
    </location>
</feature>
<evidence type="ECO:0000313" key="3">
    <source>
        <dbReference type="EMBL" id="PFX15588.1"/>
    </source>
</evidence>
<feature type="compositionally biased region" description="Low complexity" evidence="1">
    <location>
        <begin position="253"/>
        <end position="269"/>
    </location>
</feature>
<feature type="compositionally biased region" description="Polar residues" evidence="1">
    <location>
        <begin position="146"/>
        <end position="157"/>
    </location>
</feature>
<keyword evidence="4" id="KW-1185">Reference proteome</keyword>
<name>A0A2B4R5R8_STYPI</name>
<dbReference type="Proteomes" id="UP000225706">
    <property type="component" value="Unassembled WGS sequence"/>
</dbReference>
<dbReference type="EMBL" id="LSMT01000632">
    <property type="protein sequence ID" value="PFX15588.1"/>
    <property type="molecule type" value="Genomic_DNA"/>
</dbReference>
<feature type="region of interest" description="Disordered" evidence="1">
    <location>
        <begin position="246"/>
        <end position="269"/>
    </location>
</feature>
<feature type="non-terminal residue" evidence="2">
    <location>
        <position position="1"/>
    </location>
</feature>
<feature type="region of interest" description="Disordered" evidence="1">
    <location>
        <begin position="91"/>
        <end position="181"/>
    </location>
</feature>
<reference evidence="4" key="1">
    <citation type="journal article" date="2017" name="bioRxiv">
        <title>Comparative analysis of the genomes of Stylophora pistillata and Acropora digitifera provides evidence for extensive differences between species of corals.</title>
        <authorList>
            <person name="Voolstra C.R."/>
            <person name="Li Y."/>
            <person name="Liew Y.J."/>
            <person name="Baumgarten S."/>
            <person name="Zoccola D."/>
            <person name="Flot J.-F."/>
            <person name="Tambutte S."/>
            <person name="Allemand D."/>
            <person name="Aranda M."/>
        </authorList>
    </citation>
    <scope>NUCLEOTIDE SEQUENCE [LARGE SCALE GENOMIC DNA]</scope>
</reference>
<evidence type="ECO:0000313" key="2">
    <source>
        <dbReference type="EMBL" id="PFX11625.1"/>
    </source>
</evidence>
<comment type="caution">
    <text evidence="2">The sequence shown here is derived from an EMBL/GenBank/DDBJ whole genome shotgun (WGS) entry which is preliminary data.</text>
</comment>
<dbReference type="EMBL" id="LSMT01002099">
    <property type="protein sequence ID" value="PFX11625.1"/>
    <property type="molecule type" value="Genomic_DNA"/>
</dbReference>
<protein>
    <submittedName>
        <fullName evidence="2">Uncharacterized protein</fullName>
    </submittedName>
</protein>